<evidence type="ECO:0000259" key="6">
    <source>
        <dbReference type="PROSITE" id="PS51194"/>
    </source>
</evidence>
<dbReference type="InterPro" id="IPR001650">
    <property type="entry name" value="Helicase_C-like"/>
</dbReference>
<dbReference type="InterPro" id="IPR027417">
    <property type="entry name" value="P-loop_NTPase"/>
</dbReference>
<dbReference type="GO" id="GO:0036297">
    <property type="term" value="P:interstrand cross-link repair"/>
    <property type="evidence" value="ECO:0007669"/>
    <property type="project" value="TreeGrafter"/>
</dbReference>
<dbReference type="GO" id="GO:0045003">
    <property type="term" value="P:double-strand break repair via synthesis-dependent strand annealing"/>
    <property type="evidence" value="ECO:0007669"/>
    <property type="project" value="TreeGrafter"/>
</dbReference>
<keyword evidence="4" id="KW-0067">ATP-binding</keyword>
<dbReference type="EMBL" id="CAAALY010020570">
    <property type="protein sequence ID" value="VEL14266.1"/>
    <property type="molecule type" value="Genomic_DNA"/>
</dbReference>
<keyword evidence="2" id="KW-0378">Hydrolase</keyword>
<proteinExistence type="predicted"/>
<dbReference type="PROSITE" id="PS51194">
    <property type="entry name" value="HELICASE_CTER"/>
    <property type="match status" value="1"/>
</dbReference>
<evidence type="ECO:0000256" key="3">
    <source>
        <dbReference type="ARBA" id="ARBA00022806"/>
    </source>
</evidence>
<evidence type="ECO:0000256" key="4">
    <source>
        <dbReference type="ARBA" id="ARBA00022840"/>
    </source>
</evidence>
<evidence type="ECO:0000256" key="5">
    <source>
        <dbReference type="SAM" id="MobiDB-lite"/>
    </source>
</evidence>
<feature type="domain" description="Helicase C-terminal" evidence="6">
    <location>
        <begin position="245"/>
        <end position="459"/>
    </location>
</feature>
<name>A0A3S5AEB7_9PLAT</name>
<accession>A0A3S5AEB7</accession>
<dbReference type="AlphaFoldDB" id="A0A3S5AEB7"/>
<dbReference type="GO" id="GO:0016787">
    <property type="term" value="F:hydrolase activity"/>
    <property type="evidence" value="ECO:0007669"/>
    <property type="project" value="UniProtKB-KW"/>
</dbReference>
<dbReference type="GO" id="GO:0009378">
    <property type="term" value="F:four-way junction helicase activity"/>
    <property type="evidence" value="ECO:0007669"/>
    <property type="project" value="TreeGrafter"/>
</dbReference>
<dbReference type="GO" id="GO:0000400">
    <property type="term" value="F:four-way junction DNA binding"/>
    <property type="evidence" value="ECO:0007669"/>
    <property type="project" value="TreeGrafter"/>
</dbReference>
<organism evidence="7 8">
    <name type="scientific">Protopolystoma xenopodis</name>
    <dbReference type="NCBI Taxonomy" id="117903"/>
    <lineage>
        <taxon>Eukaryota</taxon>
        <taxon>Metazoa</taxon>
        <taxon>Spiralia</taxon>
        <taxon>Lophotrochozoa</taxon>
        <taxon>Platyhelminthes</taxon>
        <taxon>Monogenea</taxon>
        <taxon>Polyopisthocotylea</taxon>
        <taxon>Polystomatidea</taxon>
        <taxon>Polystomatidae</taxon>
        <taxon>Protopolystoma</taxon>
    </lineage>
</organism>
<dbReference type="GO" id="GO:0043138">
    <property type="term" value="F:3'-5' DNA helicase activity"/>
    <property type="evidence" value="ECO:0007669"/>
    <property type="project" value="InterPro"/>
</dbReference>
<evidence type="ECO:0000313" key="7">
    <source>
        <dbReference type="EMBL" id="VEL14266.1"/>
    </source>
</evidence>
<dbReference type="OrthoDB" id="6513042at2759"/>
<reference evidence="7" key="1">
    <citation type="submission" date="2018-11" db="EMBL/GenBank/DDBJ databases">
        <authorList>
            <consortium name="Pathogen Informatics"/>
        </authorList>
    </citation>
    <scope>NUCLEOTIDE SEQUENCE</scope>
</reference>
<gene>
    <name evidence="7" type="ORF">PXEA_LOCUS7706</name>
</gene>
<feature type="region of interest" description="Disordered" evidence="5">
    <location>
        <begin position="797"/>
        <end position="816"/>
    </location>
</feature>
<keyword evidence="1" id="KW-0547">Nucleotide-binding</keyword>
<dbReference type="Proteomes" id="UP000784294">
    <property type="component" value="Unassembled WGS sequence"/>
</dbReference>
<dbReference type="PANTHER" id="PTHR14025">
    <property type="entry name" value="FANCONI ANEMIA GROUP M FANCM FAMILY MEMBER"/>
    <property type="match status" value="1"/>
</dbReference>
<protein>
    <recommendedName>
        <fullName evidence="6">Helicase C-terminal domain-containing protein</fullName>
    </recommendedName>
</protein>
<evidence type="ECO:0000256" key="1">
    <source>
        <dbReference type="ARBA" id="ARBA00022741"/>
    </source>
</evidence>
<dbReference type="CDD" id="cd12091">
    <property type="entry name" value="FANCM_ID"/>
    <property type="match status" value="1"/>
</dbReference>
<comment type="caution">
    <text evidence="7">The sequence shown here is derived from an EMBL/GenBank/DDBJ whole genome shotgun (WGS) entry which is preliminary data.</text>
</comment>
<dbReference type="Pfam" id="PF00271">
    <property type="entry name" value="Helicase_C"/>
    <property type="match status" value="1"/>
</dbReference>
<dbReference type="GO" id="GO:0005524">
    <property type="term" value="F:ATP binding"/>
    <property type="evidence" value="ECO:0007669"/>
    <property type="project" value="UniProtKB-KW"/>
</dbReference>
<dbReference type="Gene3D" id="1.20.1320.20">
    <property type="entry name" value="hef helicase domain"/>
    <property type="match status" value="1"/>
</dbReference>
<sequence length="1083" mass="120419">MTNQPHSHRKFRVLALSASPATDLQGLQIIIANLLISHLEIRNESSSDIQKYVQKRNLETIIVPLGPNLLKVRDQLSELINMPLKRLNQRGAIWRNSGYASKPEHLSKFSLIKARQSWLQMNSTKQFPSSDFSIIQRDFALAISLLHALDLLIQHGLRPLYHFLYENLSGTRHGSNHMLELRKLPQFTKIWTFLSDHFSSSIDEVYKLKAISDTGAQLMNSQTSFIPGHPKLDTLKSLLIEHFTGTRQTGIYCPNIMDTRAIVFTQYRDSVDEIMHMLKQLRPLIRPASFIGQSAPSSFLASPGFHDVRAEIIADATNENLQADCPDKFASSTCNAPPSPTLTGNIFGASRMGKSQRDQMRVLSAFRTGIFNTLVSTCIGEEGIDVGQVDLIVCFDAHKSPIRLVQRLGRTGRQRVGRIVILLTEGKEEANHAISVARISSGILDTSASNLAFYPQNPRMVPIEFTPKVEMVSFNINPILLQDSDLKDLDGECTNQKLLSERIRKPKLSAAFVKQDKFCDLVQSHIEAIGFNWLKLHMYPLEYSELVLTNKHNSTSSFIYNYPNVIKSRCFSACRERLSSKPSLSSIHFVSCLRLSELHRKGATQLSFHAMGYRNVDTETPFSVLLEEYSALSQSSTQRSEPPLKPIISHMSPLYEARNFPTDVILPAVFTGIVSTELIFIPKIPSVPGISANLKALQLYLVDSSAKINLDISRSEQAYDSLLTSLLTSTDSLTTTNLDSYNFNHSSRFNPQTLDYAFDSKVALSESSPNTHCPSVLKSLTSSFGFPIPLRFEGPVNSTPTRGWKDTSPIRPTGNLSSTMQLSFTQALSLLDQSSMHLLTDDLNLPSPSKKITIHEGFSKCLISNFNRSADIDAKLKLDFCFDDNPHSSVLSELKNCDLDADIERQPISSEGSFANISNIFAENNEISSKKTSKGTLKLVVDPHEVNSPVLSSALPSQDNSTPTNTISPLADKRCQHKKRLLLTPDLMNANHEVSGNAVNFGTRKRLRFLDLIFSQADATGSDSDEGSKVSLGDNYDSSFIDDRDSDDLSAEGSSPVLDRSSMHAVFLQSLNSPKKSHPYSKG</sequence>
<dbReference type="PANTHER" id="PTHR14025:SF20">
    <property type="entry name" value="FANCONI ANEMIA GROUP M PROTEIN"/>
    <property type="match status" value="1"/>
</dbReference>
<feature type="region of interest" description="Disordered" evidence="5">
    <location>
        <begin position="1019"/>
        <end position="1057"/>
    </location>
</feature>
<dbReference type="InterPro" id="IPR039686">
    <property type="entry name" value="FANCM/Mph1-like_ID"/>
</dbReference>
<dbReference type="SUPFAM" id="SSF52540">
    <property type="entry name" value="P-loop containing nucleoside triphosphate hydrolases"/>
    <property type="match status" value="1"/>
</dbReference>
<evidence type="ECO:0000256" key="2">
    <source>
        <dbReference type="ARBA" id="ARBA00022801"/>
    </source>
</evidence>
<dbReference type="Gene3D" id="3.40.50.300">
    <property type="entry name" value="P-loop containing nucleotide triphosphate hydrolases"/>
    <property type="match status" value="2"/>
</dbReference>
<keyword evidence="8" id="KW-1185">Reference proteome</keyword>
<evidence type="ECO:0000313" key="8">
    <source>
        <dbReference type="Proteomes" id="UP000784294"/>
    </source>
</evidence>
<keyword evidence="3" id="KW-0347">Helicase</keyword>
<dbReference type="SMART" id="SM00490">
    <property type="entry name" value="HELICc"/>
    <property type="match status" value="1"/>
</dbReference>